<keyword evidence="1" id="KW-0472">Membrane</keyword>
<gene>
    <name evidence="2" type="ORF">GCM10009688_06340</name>
</gene>
<organism evidence="2 3">
    <name type="scientific">Arthrobacter gandavensis</name>
    <dbReference type="NCBI Taxonomy" id="169960"/>
    <lineage>
        <taxon>Bacteria</taxon>
        <taxon>Bacillati</taxon>
        <taxon>Actinomycetota</taxon>
        <taxon>Actinomycetes</taxon>
        <taxon>Micrococcales</taxon>
        <taxon>Micrococcaceae</taxon>
        <taxon>Arthrobacter</taxon>
    </lineage>
</organism>
<name>A0ABP5A820_9MICC</name>
<feature type="transmembrane region" description="Helical" evidence="1">
    <location>
        <begin position="76"/>
        <end position="93"/>
    </location>
</feature>
<evidence type="ECO:0000313" key="3">
    <source>
        <dbReference type="Proteomes" id="UP001500784"/>
    </source>
</evidence>
<keyword evidence="3" id="KW-1185">Reference proteome</keyword>
<evidence type="ECO:0000313" key="2">
    <source>
        <dbReference type="EMBL" id="GAA1905064.1"/>
    </source>
</evidence>
<accession>A0ABP5A820</accession>
<dbReference type="RefSeq" id="WP_152224788.1">
    <property type="nucleotide sequence ID" value="NZ_BAAALV010000002.1"/>
</dbReference>
<protein>
    <submittedName>
        <fullName evidence="2">Uncharacterized protein</fullName>
    </submittedName>
</protein>
<comment type="caution">
    <text evidence="2">The sequence shown here is derived from an EMBL/GenBank/DDBJ whole genome shotgun (WGS) entry which is preliminary data.</text>
</comment>
<evidence type="ECO:0000256" key="1">
    <source>
        <dbReference type="SAM" id="Phobius"/>
    </source>
</evidence>
<dbReference type="EMBL" id="BAAALV010000002">
    <property type="protein sequence ID" value="GAA1905064.1"/>
    <property type="molecule type" value="Genomic_DNA"/>
</dbReference>
<sequence>MSAARVISSLAAGVFLVNAIPHGVSGVQGREFPSPFSNPPGRAPSSPAANVAWSAANTAAGVALLRRRMTKIERTAFAGGALAMAFVLAGFFGKPVTAEASAQSQDHFAPAP</sequence>
<keyword evidence="1" id="KW-1133">Transmembrane helix</keyword>
<proteinExistence type="predicted"/>
<reference evidence="3" key="1">
    <citation type="journal article" date="2019" name="Int. J. Syst. Evol. Microbiol.">
        <title>The Global Catalogue of Microorganisms (GCM) 10K type strain sequencing project: providing services to taxonomists for standard genome sequencing and annotation.</title>
        <authorList>
            <consortium name="The Broad Institute Genomics Platform"/>
            <consortium name="The Broad Institute Genome Sequencing Center for Infectious Disease"/>
            <person name="Wu L."/>
            <person name="Ma J."/>
        </authorList>
    </citation>
    <scope>NUCLEOTIDE SEQUENCE [LARGE SCALE GENOMIC DNA]</scope>
    <source>
        <strain evidence="3">JCM 13316</strain>
    </source>
</reference>
<keyword evidence="1" id="KW-0812">Transmembrane</keyword>
<dbReference type="Proteomes" id="UP001500784">
    <property type="component" value="Unassembled WGS sequence"/>
</dbReference>